<dbReference type="EMBL" id="BLQM01000008">
    <property type="protein sequence ID" value="GMH49157.1"/>
    <property type="molecule type" value="Genomic_DNA"/>
</dbReference>
<dbReference type="PROSITE" id="PS50110">
    <property type="entry name" value="RESPONSE_REGULATORY"/>
    <property type="match status" value="1"/>
</dbReference>
<dbReference type="GO" id="GO:0000160">
    <property type="term" value="P:phosphorelay signal transduction system"/>
    <property type="evidence" value="ECO:0007669"/>
    <property type="project" value="InterPro"/>
</dbReference>
<gene>
    <name evidence="4" type="ORF">TL16_g00450</name>
</gene>
<dbReference type="CDD" id="cd17546">
    <property type="entry name" value="REC_hyHK_CKI1_RcsC-like"/>
    <property type="match status" value="1"/>
</dbReference>
<dbReference type="SMART" id="SM00448">
    <property type="entry name" value="REC"/>
    <property type="match status" value="1"/>
</dbReference>
<evidence type="ECO:0000256" key="2">
    <source>
        <dbReference type="SAM" id="MobiDB-lite"/>
    </source>
</evidence>
<organism evidence="4 5">
    <name type="scientific">Triparma laevis f. inornata</name>
    <dbReference type="NCBI Taxonomy" id="1714386"/>
    <lineage>
        <taxon>Eukaryota</taxon>
        <taxon>Sar</taxon>
        <taxon>Stramenopiles</taxon>
        <taxon>Ochrophyta</taxon>
        <taxon>Bolidophyceae</taxon>
        <taxon>Parmales</taxon>
        <taxon>Triparmaceae</taxon>
        <taxon>Triparma</taxon>
    </lineage>
</organism>
<dbReference type="Gene3D" id="3.30.530.20">
    <property type="match status" value="1"/>
</dbReference>
<dbReference type="SUPFAM" id="SSF52172">
    <property type="entry name" value="CheY-like"/>
    <property type="match status" value="1"/>
</dbReference>
<dbReference type="Pfam" id="PF00072">
    <property type="entry name" value="Response_reg"/>
    <property type="match status" value="1"/>
</dbReference>
<proteinExistence type="predicted"/>
<feature type="region of interest" description="Disordered" evidence="2">
    <location>
        <begin position="1"/>
        <end position="24"/>
    </location>
</feature>
<feature type="compositionally biased region" description="Polar residues" evidence="2">
    <location>
        <begin position="212"/>
        <end position="240"/>
    </location>
</feature>
<evidence type="ECO:0000313" key="4">
    <source>
        <dbReference type="EMBL" id="GMH49157.1"/>
    </source>
</evidence>
<dbReference type="Gene3D" id="3.40.50.2300">
    <property type="match status" value="1"/>
</dbReference>
<name>A0A9W7DNU8_9STRA</name>
<sequence length="720" mass="79052">MPISTSPSVPTTRGTYAGRNLPSQPASPPLVQLCAARVLYLSGPDKGKDEVDAFTTLITEGFEKQGMRSQFYVAAESNDFIKFIENSNSEKKVFNLILIDLDTRKDDGDMSVVNVGKLLRLLNVSAPILGFSSYDVQKLTEMQVSKYGDFSQSAFNSIFPKPLTAETADSIVQYYCTNEKSKNSGAVEMYDSSNGAGLRSLLATVVKTNTQVESASGDTTHNPSPDTSGGVSPIPSSSEQVDVLGGGLEQTVVVEGGGQDEHVGGVFEVTHQSERKILIVEDSPTTVKLYKKIYLFALSRFNIQIQIDVASDGDEAVKLVQAGNKYLLITMDMEMQRVGGIDAAKLLRMLKVPSHIVACSGHSIDELVNYPFRGDILLSTIDKFVQKPLTRDIVMELVTQFVLPHFVHIPIHSAVKLETMTLPKPHSTAAKNLTLILSKGAIILRGLRFGQTLLTFSAQVEVGEGRNDGAIVATQSTGVTGLTSKAGIGSTASSLGFKKKKRKIGGGGGAGGKADELFCEIGALLYKRFQKSEGGRHRREEDKDFRIRSLALREWLTKVIWKMVDENTMIVGVEDIEDDSFPIGAGEGYVRASSGAFWKYERLPEENSVPQTRVAYCQQADLKGFIPTFVINSKTVQALGYLSTIRKKFDKSLETDTGRRAEIVAAFFWDFDSRAIVEISRDVERTFEEDEDEDEEGAGGFKRIVKRRQELETPRSFVFE</sequence>
<feature type="region of interest" description="Disordered" evidence="2">
    <location>
        <begin position="212"/>
        <end position="241"/>
    </location>
</feature>
<evidence type="ECO:0000313" key="5">
    <source>
        <dbReference type="Proteomes" id="UP001162640"/>
    </source>
</evidence>
<feature type="compositionally biased region" description="Polar residues" evidence="2">
    <location>
        <begin position="1"/>
        <end position="14"/>
    </location>
</feature>
<protein>
    <recommendedName>
        <fullName evidence="3">Response regulatory domain-containing protein</fullName>
    </recommendedName>
</protein>
<dbReference type="PANTHER" id="PTHR43228:SF1">
    <property type="entry name" value="TWO-COMPONENT RESPONSE REGULATOR ARR22"/>
    <property type="match status" value="1"/>
</dbReference>
<dbReference type="InterPro" id="IPR011006">
    <property type="entry name" value="CheY-like_superfamily"/>
</dbReference>
<feature type="modified residue" description="4-aspartylphosphate" evidence="1">
    <location>
        <position position="332"/>
    </location>
</feature>
<dbReference type="InterPro" id="IPR052048">
    <property type="entry name" value="ST_Response_Regulator"/>
</dbReference>
<dbReference type="InterPro" id="IPR001789">
    <property type="entry name" value="Sig_transdc_resp-reg_receiver"/>
</dbReference>
<dbReference type="SUPFAM" id="SSF55961">
    <property type="entry name" value="Bet v1-like"/>
    <property type="match status" value="1"/>
</dbReference>
<dbReference type="Proteomes" id="UP001162640">
    <property type="component" value="Unassembled WGS sequence"/>
</dbReference>
<dbReference type="InterPro" id="IPR023393">
    <property type="entry name" value="START-like_dom_sf"/>
</dbReference>
<keyword evidence="1" id="KW-0597">Phosphoprotein</keyword>
<dbReference type="PANTHER" id="PTHR43228">
    <property type="entry name" value="TWO-COMPONENT RESPONSE REGULATOR"/>
    <property type="match status" value="1"/>
</dbReference>
<feature type="domain" description="Response regulatory" evidence="3">
    <location>
        <begin position="276"/>
        <end position="402"/>
    </location>
</feature>
<dbReference type="AlphaFoldDB" id="A0A9W7DNU8"/>
<accession>A0A9W7DNU8</accession>
<reference evidence="5" key="1">
    <citation type="journal article" date="2023" name="Commun. Biol.">
        <title>Genome analysis of Parmales, the sister group of diatoms, reveals the evolutionary specialization of diatoms from phago-mixotrophs to photoautotrophs.</title>
        <authorList>
            <person name="Ban H."/>
            <person name="Sato S."/>
            <person name="Yoshikawa S."/>
            <person name="Yamada K."/>
            <person name="Nakamura Y."/>
            <person name="Ichinomiya M."/>
            <person name="Sato N."/>
            <person name="Blanc-Mathieu R."/>
            <person name="Endo H."/>
            <person name="Kuwata A."/>
            <person name="Ogata H."/>
        </authorList>
    </citation>
    <scope>NUCLEOTIDE SEQUENCE [LARGE SCALE GENOMIC DNA]</scope>
</reference>
<evidence type="ECO:0000259" key="3">
    <source>
        <dbReference type="PROSITE" id="PS50110"/>
    </source>
</evidence>
<comment type="caution">
    <text evidence="4">The sequence shown here is derived from an EMBL/GenBank/DDBJ whole genome shotgun (WGS) entry which is preliminary data.</text>
</comment>
<evidence type="ECO:0000256" key="1">
    <source>
        <dbReference type="PROSITE-ProRule" id="PRU00169"/>
    </source>
</evidence>